<feature type="compositionally biased region" description="Low complexity" evidence="1">
    <location>
        <begin position="1"/>
        <end position="18"/>
    </location>
</feature>
<feature type="compositionally biased region" description="Gly residues" evidence="1">
    <location>
        <begin position="918"/>
        <end position="935"/>
    </location>
</feature>
<feature type="compositionally biased region" description="Polar residues" evidence="1">
    <location>
        <begin position="337"/>
        <end position="353"/>
    </location>
</feature>
<feature type="compositionally biased region" description="Polar residues" evidence="1">
    <location>
        <begin position="19"/>
        <end position="33"/>
    </location>
</feature>
<dbReference type="EMBL" id="JAAAXW010000056">
    <property type="protein sequence ID" value="KAF9546411.1"/>
    <property type="molecule type" value="Genomic_DNA"/>
</dbReference>
<feature type="compositionally biased region" description="Low complexity" evidence="1">
    <location>
        <begin position="464"/>
        <end position="475"/>
    </location>
</feature>
<feature type="compositionally biased region" description="Low complexity" evidence="1">
    <location>
        <begin position="142"/>
        <end position="166"/>
    </location>
</feature>
<accession>A0A9P6K4V9</accession>
<feature type="region of interest" description="Disordered" evidence="1">
    <location>
        <begin position="997"/>
        <end position="1036"/>
    </location>
</feature>
<organism evidence="2 3">
    <name type="scientific">Mortierella hygrophila</name>
    <dbReference type="NCBI Taxonomy" id="979708"/>
    <lineage>
        <taxon>Eukaryota</taxon>
        <taxon>Fungi</taxon>
        <taxon>Fungi incertae sedis</taxon>
        <taxon>Mucoromycota</taxon>
        <taxon>Mortierellomycotina</taxon>
        <taxon>Mortierellomycetes</taxon>
        <taxon>Mortierellales</taxon>
        <taxon>Mortierellaceae</taxon>
        <taxon>Mortierella</taxon>
    </lineage>
</organism>
<feature type="compositionally biased region" description="Low complexity" evidence="1">
    <location>
        <begin position="302"/>
        <end position="317"/>
    </location>
</feature>
<feature type="region of interest" description="Disordered" evidence="1">
    <location>
        <begin position="901"/>
        <end position="960"/>
    </location>
</feature>
<gene>
    <name evidence="2" type="ORF">EC957_009760</name>
</gene>
<evidence type="ECO:0000256" key="1">
    <source>
        <dbReference type="SAM" id="MobiDB-lite"/>
    </source>
</evidence>
<evidence type="ECO:0000313" key="3">
    <source>
        <dbReference type="Proteomes" id="UP000723463"/>
    </source>
</evidence>
<feature type="region of interest" description="Disordered" evidence="1">
    <location>
        <begin position="546"/>
        <end position="715"/>
    </location>
</feature>
<feature type="compositionally biased region" description="Basic and acidic residues" evidence="1">
    <location>
        <begin position="1002"/>
        <end position="1014"/>
    </location>
</feature>
<proteinExistence type="predicted"/>
<feature type="region of interest" description="Disordered" evidence="1">
    <location>
        <begin position="76"/>
        <end position="173"/>
    </location>
</feature>
<feature type="compositionally biased region" description="Low complexity" evidence="1">
    <location>
        <begin position="445"/>
        <end position="456"/>
    </location>
</feature>
<comment type="caution">
    <text evidence="2">The sequence shown here is derived from an EMBL/GenBank/DDBJ whole genome shotgun (WGS) entry which is preliminary data.</text>
</comment>
<feature type="compositionally biased region" description="Low complexity" evidence="1">
    <location>
        <begin position="97"/>
        <end position="120"/>
    </location>
</feature>
<dbReference type="Proteomes" id="UP000723463">
    <property type="component" value="Unassembled WGS sequence"/>
</dbReference>
<feature type="region of interest" description="Disordered" evidence="1">
    <location>
        <begin position="298"/>
        <end position="353"/>
    </location>
</feature>
<feature type="compositionally biased region" description="Polar residues" evidence="1">
    <location>
        <begin position="682"/>
        <end position="714"/>
    </location>
</feature>
<feature type="compositionally biased region" description="Low complexity" evidence="1">
    <location>
        <begin position="34"/>
        <end position="52"/>
    </location>
</feature>
<sequence>MHLQQQQQQQQHSLRHQQYNQHSHTSPQQQPNCSNTSAQSSQQGSSAPSIRSDGAAAAVAEDDLNFHDFIHAKHDDERYGDDSRSSMVLSGSDCGPSTSTITTTATTQGSVQSQSTQISSNHTQPIGGNLHITSHSLDHLGHNTGTQQNQLGNNNNNNINDTHGQNIYEHSSDHFPPYDLVPPPTQDLFRTLMEELQAEAAHQRDQVMASSSTSTSTRPDSGVEVDYSLGGQNQHSRALPRFMMEPLDFLSGDYESCLGSTDIHSMADTNSSDLSSFSAQYGSSSHDQIQGAATSSLQVTYDTHSSSHGRSGSMDSTNSRKRPLSDDDSHILDQHDNGTGTPPSFTATHDQLSPPTQDLFRMLMEELETQAALQRDQFLASTARQEAAGATITNTDYAFNSNDQHHARLPRFVMEPLDFFNAGYGTMQVDGTMSEHSGISGGGSSASASQMLSATSPNLESSHSHLQQPQQHQQQEFAPPDVFRTLMEELEVQAAFQREQVLAATTGSAPRVDPEEYVFNGQHLRPLPRFMIEPLDFMSSSYESYLNSSMSSEPHHFDPSQNNFLSLSHSQSSGVSSSSLSAPLEQNNLNLAPPAKRVTRKPSASGSGGKGVKSRRPKHLTIAPRSGSSLEVPTSGSNQLPSPSKKRRVGDDDDGASGSCSPSSLVTSPFGSTAGDGLDSPISPTSMSNLSISSDAQSVDGSTTDGAAAQTSKRPWTHKDETLLLKLFAKRLPIKEIAQTLNRSVHSVRSRRQILTDPGFVKGKGHSVSRRCKQDPATTTKLPTYAQMAFLSLAWLPDLEGTLNDVATMVEKLFSKHLNRIPRTGHKNLQIWRAQISDALAHEKGQPRPRFESFGVKRGRQWVYRLTEFGKGVVEAMGGVETICEDLLKSNEMEMANAAQAEEQDGLQDGNNKDADGVGVGGSGADAGIGQGQGYGYSYKPPDARQKSNKGSSRAARRSLAKKKAAAAAAAVAAGEPLPKGGGNAIANAVEAIAAAMAKMTSSEEEKEKYRRSESDEDEKDGIMDVEMEDDDLEDV</sequence>
<feature type="compositionally biased region" description="Low complexity" evidence="1">
    <location>
        <begin position="565"/>
        <end position="581"/>
    </location>
</feature>
<keyword evidence="3" id="KW-1185">Reference proteome</keyword>
<feature type="compositionally biased region" description="Polar residues" evidence="1">
    <location>
        <begin position="121"/>
        <end position="135"/>
    </location>
</feature>
<feature type="region of interest" description="Disordered" evidence="1">
    <location>
        <begin position="199"/>
        <end position="232"/>
    </location>
</feature>
<feature type="compositionally biased region" description="Acidic residues" evidence="1">
    <location>
        <begin position="1015"/>
        <end position="1036"/>
    </location>
</feature>
<protein>
    <submittedName>
        <fullName evidence="2">Uncharacterized protein</fullName>
    </submittedName>
</protein>
<feature type="region of interest" description="Disordered" evidence="1">
    <location>
        <begin position="433"/>
        <end position="476"/>
    </location>
</feature>
<reference evidence="2" key="1">
    <citation type="journal article" date="2020" name="Fungal Divers.">
        <title>Resolving the Mortierellaceae phylogeny through synthesis of multi-gene phylogenetics and phylogenomics.</title>
        <authorList>
            <person name="Vandepol N."/>
            <person name="Liber J."/>
            <person name="Desiro A."/>
            <person name="Na H."/>
            <person name="Kennedy M."/>
            <person name="Barry K."/>
            <person name="Grigoriev I.V."/>
            <person name="Miller A.N."/>
            <person name="O'Donnell K."/>
            <person name="Stajich J.E."/>
            <person name="Bonito G."/>
        </authorList>
    </citation>
    <scope>NUCLEOTIDE SEQUENCE</scope>
    <source>
        <strain evidence="2">NRRL 2591</strain>
    </source>
</reference>
<feature type="compositionally biased region" description="Polar residues" evidence="1">
    <location>
        <begin position="626"/>
        <end position="642"/>
    </location>
</feature>
<feature type="compositionally biased region" description="Basic and acidic residues" evidence="1">
    <location>
        <begin position="323"/>
        <end position="336"/>
    </location>
</feature>
<name>A0A9P6K4V9_9FUNG</name>
<feature type="region of interest" description="Disordered" evidence="1">
    <location>
        <begin position="1"/>
        <end position="56"/>
    </location>
</feature>
<dbReference type="AlphaFoldDB" id="A0A9P6K4V9"/>
<evidence type="ECO:0000313" key="2">
    <source>
        <dbReference type="EMBL" id="KAF9546411.1"/>
    </source>
</evidence>